<sequence>MMRKKKRKLRQSKDDELIYHLDRIKQRVNQHETYLQYSMDARDEMYGMAKAEQAKYWFLLREARVRHTTFY</sequence>
<accession>A0ABV9P1N4</accession>
<name>A0ABV9P1N4_9BACI</name>
<dbReference type="EMBL" id="JBHSGK010000015">
    <property type="protein sequence ID" value="MFC4737744.1"/>
    <property type="molecule type" value="Genomic_DNA"/>
</dbReference>
<evidence type="ECO:0000313" key="1">
    <source>
        <dbReference type="EMBL" id="MFC4737744.1"/>
    </source>
</evidence>
<protein>
    <submittedName>
        <fullName evidence="1">YaaL family protein</fullName>
    </submittedName>
</protein>
<keyword evidence="2" id="KW-1185">Reference proteome</keyword>
<organism evidence="1 2">
    <name type="scientific">Bacillus daqingensis</name>
    <dbReference type="NCBI Taxonomy" id="872396"/>
    <lineage>
        <taxon>Bacteria</taxon>
        <taxon>Bacillati</taxon>
        <taxon>Bacillota</taxon>
        <taxon>Bacilli</taxon>
        <taxon>Bacillales</taxon>
        <taxon>Bacillaceae</taxon>
        <taxon>Bacillus</taxon>
    </lineage>
</organism>
<proteinExistence type="predicted"/>
<dbReference type="Pfam" id="PF10704">
    <property type="entry name" value="DUF2508"/>
    <property type="match status" value="1"/>
</dbReference>
<dbReference type="Proteomes" id="UP001595896">
    <property type="component" value="Unassembled WGS sequence"/>
</dbReference>
<gene>
    <name evidence="1" type="ORF">ACFO4L_14275</name>
</gene>
<dbReference type="InterPro" id="IPR019644">
    <property type="entry name" value="DUF2508"/>
</dbReference>
<dbReference type="RefSeq" id="WP_377910342.1">
    <property type="nucleotide sequence ID" value="NZ_JBHSGK010000015.1"/>
</dbReference>
<comment type="caution">
    <text evidence="1">The sequence shown here is derived from an EMBL/GenBank/DDBJ whole genome shotgun (WGS) entry which is preliminary data.</text>
</comment>
<evidence type="ECO:0000313" key="2">
    <source>
        <dbReference type="Proteomes" id="UP001595896"/>
    </source>
</evidence>
<reference evidence="2" key="1">
    <citation type="journal article" date="2019" name="Int. J. Syst. Evol. Microbiol.">
        <title>The Global Catalogue of Microorganisms (GCM) 10K type strain sequencing project: providing services to taxonomists for standard genome sequencing and annotation.</title>
        <authorList>
            <consortium name="The Broad Institute Genomics Platform"/>
            <consortium name="The Broad Institute Genome Sequencing Center for Infectious Disease"/>
            <person name="Wu L."/>
            <person name="Ma J."/>
        </authorList>
    </citation>
    <scope>NUCLEOTIDE SEQUENCE [LARGE SCALE GENOMIC DNA]</scope>
    <source>
        <strain evidence="2">JCM 12165</strain>
    </source>
</reference>